<dbReference type="EMBL" id="CAFBPU010000003">
    <property type="protein sequence ID" value="CAB5020502.1"/>
    <property type="molecule type" value="Genomic_DNA"/>
</dbReference>
<organism evidence="3">
    <name type="scientific">freshwater metagenome</name>
    <dbReference type="NCBI Taxonomy" id="449393"/>
    <lineage>
        <taxon>unclassified sequences</taxon>
        <taxon>metagenomes</taxon>
        <taxon>ecological metagenomes</taxon>
    </lineage>
</organism>
<name>A0A6J7R1D1_9ZZZZ</name>
<dbReference type="EMBL" id="CAFBND010000116">
    <property type="protein sequence ID" value="CAB4956570.1"/>
    <property type="molecule type" value="Genomic_DNA"/>
</dbReference>
<reference evidence="3" key="1">
    <citation type="submission" date="2020-05" db="EMBL/GenBank/DDBJ databases">
        <authorList>
            <person name="Chiriac C."/>
            <person name="Salcher M."/>
            <person name="Ghai R."/>
            <person name="Kavagutti S V."/>
        </authorList>
    </citation>
    <scope>NUCLEOTIDE SEQUENCE</scope>
</reference>
<evidence type="ECO:0000256" key="1">
    <source>
        <dbReference type="SAM" id="Phobius"/>
    </source>
</evidence>
<evidence type="ECO:0000313" key="2">
    <source>
        <dbReference type="EMBL" id="CAB4956570.1"/>
    </source>
</evidence>
<keyword evidence="1" id="KW-0472">Membrane</keyword>
<keyword evidence="1" id="KW-1133">Transmembrane helix</keyword>
<accession>A0A6J7R1D1</accession>
<proteinExistence type="predicted"/>
<sequence>MSDTQVPDPRDASAAADRRPVPLIAAIVIALVEAVALVVHCVAIAISASNTPGTVSAAPVEIVIYLVFAVGILACGRGLWRRRRSARTPFAVVQMFGLVVGWTLTSGDGDLTQRIGMLVLAVSVVAIALVISPQVGQSLES</sequence>
<keyword evidence="1" id="KW-0812">Transmembrane</keyword>
<gene>
    <name evidence="2" type="ORF">UFOPK3752_02003</name>
    <name evidence="3" type="ORF">UFOPK4150_00218</name>
</gene>
<evidence type="ECO:0000313" key="3">
    <source>
        <dbReference type="EMBL" id="CAB5020502.1"/>
    </source>
</evidence>
<protein>
    <submittedName>
        <fullName evidence="3">Unannotated protein</fullName>
    </submittedName>
</protein>
<feature type="transmembrane region" description="Helical" evidence="1">
    <location>
        <begin position="111"/>
        <end position="131"/>
    </location>
</feature>
<feature type="transmembrane region" description="Helical" evidence="1">
    <location>
        <begin position="21"/>
        <end position="46"/>
    </location>
</feature>
<dbReference type="AlphaFoldDB" id="A0A6J7R1D1"/>
<feature type="transmembrane region" description="Helical" evidence="1">
    <location>
        <begin position="58"/>
        <end position="76"/>
    </location>
</feature>